<organism evidence="2">
    <name type="scientific">Aureococcus anophagefferens</name>
    <name type="common">Harmful bloom alga</name>
    <dbReference type="NCBI Taxonomy" id="44056"/>
    <lineage>
        <taxon>Eukaryota</taxon>
        <taxon>Sar</taxon>
        <taxon>Stramenopiles</taxon>
        <taxon>Ochrophyta</taxon>
        <taxon>Pelagophyceae</taxon>
        <taxon>Pelagomonadales</taxon>
        <taxon>Pelagomonadaceae</taxon>
        <taxon>Aureococcus</taxon>
    </lineage>
</organism>
<dbReference type="KEGG" id="aaf:AURANDRAFT_67325"/>
<gene>
    <name evidence="1" type="ORF">AURANDRAFT_67325</name>
</gene>
<dbReference type="EMBL" id="GL833153">
    <property type="protein sequence ID" value="EGB04314.1"/>
    <property type="molecule type" value="Genomic_DNA"/>
</dbReference>
<dbReference type="AlphaFoldDB" id="F0YKS1"/>
<reference evidence="1 2" key="1">
    <citation type="journal article" date="2011" name="Proc. Natl. Acad. Sci. U.S.A.">
        <title>Niche of harmful alga Aureococcus anophagefferens revealed through ecogenomics.</title>
        <authorList>
            <person name="Gobler C.J."/>
            <person name="Berry D.L."/>
            <person name="Dyhrman S.T."/>
            <person name="Wilhelm S.W."/>
            <person name="Salamov A."/>
            <person name="Lobanov A.V."/>
            <person name="Zhang Y."/>
            <person name="Collier J.L."/>
            <person name="Wurch L.L."/>
            <person name="Kustka A.B."/>
            <person name="Dill B.D."/>
            <person name="Shah M."/>
            <person name="VerBerkmoes N.C."/>
            <person name="Kuo A."/>
            <person name="Terry A."/>
            <person name="Pangilinan J."/>
            <person name="Lindquist E.A."/>
            <person name="Lucas S."/>
            <person name="Paulsen I.T."/>
            <person name="Hattenrath-Lehmann T.K."/>
            <person name="Talmage S.C."/>
            <person name="Walker E.A."/>
            <person name="Koch F."/>
            <person name="Burson A.M."/>
            <person name="Marcoval M.A."/>
            <person name="Tang Y.Z."/>
            <person name="Lecleir G.R."/>
            <person name="Coyne K.J."/>
            <person name="Berg G.M."/>
            <person name="Bertrand E.M."/>
            <person name="Saito M.A."/>
            <person name="Gladyshev V.N."/>
            <person name="Grigoriev I.V."/>
        </authorList>
    </citation>
    <scope>NUCLEOTIDE SEQUENCE [LARGE SCALE GENOMIC DNA]</scope>
    <source>
        <strain evidence="2">CCMP 1984</strain>
    </source>
</reference>
<evidence type="ECO:0000313" key="1">
    <source>
        <dbReference type="EMBL" id="EGB04314.1"/>
    </source>
</evidence>
<dbReference type="GeneID" id="20226189"/>
<dbReference type="Proteomes" id="UP000002729">
    <property type="component" value="Unassembled WGS sequence"/>
</dbReference>
<dbReference type="RefSeq" id="XP_009041024.1">
    <property type="nucleotide sequence ID" value="XM_009042776.1"/>
</dbReference>
<accession>F0YKS1</accession>
<name>F0YKS1_AURAN</name>
<keyword evidence="2" id="KW-1185">Reference proteome</keyword>
<dbReference type="InParanoid" id="F0YKS1"/>
<protein>
    <submittedName>
        <fullName evidence="1">Uncharacterized protein</fullName>
    </submittedName>
</protein>
<proteinExistence type="predicted"/>
<sequence length="324" mass="35926">MNERRPERIDIEHPLAAYMLRWVVLREATPGVKKAHLYKGTDPPKFNPRQMALVTPISDFFGPLLSAETATMTSPQLFQRQRSVKIIRAPRDFSCVSIDEADALRFNSLRYPATQHPSRTSLTREPREMHRRISLGNDAPSFEWKGELSFFDCDDVIAVAGFRLLGHCIESFCQDHFHPKSTAASESTPASMRGVSYVTSLPTLYLTMDDMTVETSCNDTLGVEFRGAMARYISPALASRSRFHGRSTLNSLLSCSTSSDAASESTPASMRGVSQVTSLPTLYLTMDDMTVETSCNDTLGFTVLGTTLGKTRSKLRSGDQTAML</sequence>
<evidence type="ECO:0000313" key="2">
    <source>
        <dbReference type="Proteomes" id="UP000002729"/>
    </source>
</evidence>